<evidence type="ECO:0000256" key="1">
    <source>
        <dbReference type="SAM" id="Phobius"/>
    </source>
</evidence>
<dbReference type="KEGG" id="tmo:TMO_0785"/>
<keyword evidence="1" id="KW-0472">Membrane</keyword>
<proteinExistence type="predicted"/>
<organism evidence="2 3">
    <name type="scientific">Tistrella mobilis (strain KA081020-065)</name>
    <dbReference type="NCBI Taxonomy" id="1110502"/>
    <lineage>
        <taxon>Bacteria</taxon>
        <taxon>Pseudomonadati</taxon>
        <taxon>Pseudomonadota</taxon>
        <taxon>Alphaproteobacteria</taxon>
        <taxon>Geminicoccales</taxon>
        <taxon>Geminicoccaceae</taxon>
        <taxon>Tistrella</taxon>
    </lineage>
</organism>
<feature type="transmembrane region" description="Helical" evidence="1">
    <location>
        <begin position="60"/>
        <end position="80"/>
    </location>
</feature>
<keyword evidence="3" id="KW-1185">Reference proteome</keyword>
<dbReference type="EMBL" id="CP003236">
    <property type="protein sequence ID" value="AFK52624.1"/>
    <property type="molecule type" value="Genomic_DNA"/>
</dbReference>
<dbReference type="AlphaFoldDB" id="I3TIN6"/>
<gene>
    <name evidence="2" type="ordered locus">TMO_0785</name>
</gene>
<dbReference type="Proteomes" id="UP000005258">
    <property type="component" value="Chromosome"/>
</dbReference>
<dbReference type="STRING" id="1110502.TMO_0785"/>
<keyword evidence="1" id="KW-0812">Transmembrane</keyword>
<keyword evidence="1" id="KW-1133">Transmembrane helix</keyword>
<evidence type="ECO:0000313" key="2">
    <source>
        <dbReference type="EMBL" id="AFK52624.1"/>
    </source>
</evidence>
<evidence type="ECO:0000313" key="3">
    <source>
        <dbReference type="Proteomes" id="UP000005258"/>
    </source>
</evidence>
<reference evidence="2 3" key="1">
    <citation type="journal article" date="2012" name="J. Am. Chem. Soc.">
        <title>Bacterial biosynthesis and maturation of the didemnin anti-cancer agents.</title>
        <authorList>
            <person name="Xu Y."/>
            <person name="Kersten R.D."/>
            <person name="Nam S.J."/>
            <person name="Lu L."/>
            <person name="Al-Suwailem A.M."/>
            <person name="Zheng H."/>
            <person name="Fenical W."/>
            <person name="Dorrestein P.C."/>
            <person name="Moore B.S."/>
            <person name="Qian P.Y."/>
        </authorList>
    </citation>
    <scope>NUCLEOTIDE SEQUENCE [LARGE SCALE GENOMIC DNA]</scope>
    <source>
        <strain evidence="2 3">KA081020-065</strain>
    </source>
</reference>
<sequence length="136" mass="14927">MERVDYADGRLRITRNGRVTEVAPSEIVCIDDCELEDPIHQGDERFHIIHGRRRQGQGRFWLIGPFVPGGLAAVAALTAAHPELPRRDVVVRGLPWKLRDPGWLGLRLMPVAGLGAFPERALPPAALLTGARQAAS</sequence>
<protein>
    <submittedName>
        <fullName evidence="2">Uncharacterized protein</fullName>
    </submittedName>
</protein>
<dbReference type="RefSeq" id="WP_014744304.1">
    <property type="nucleotide sequence ID" value="NC_017956.1"/>
</dbReference>
<name>I3TIN6_TISMK</name>
<dbReference type="HOGENOM" id="CLU_1874513_0_0_5"/>
<accession>I3TIN6</accession>